<feature type="region of interest" description="Disordered" evidence="1">
    <location>
        <begin position="85"/>
        <end position="236"/>
    </location>
</feature>
<protein>
    <submittedName>
        <fullName evidence="5">Neuromodulin-like isoform X1</fullName>
    </submittedName>
</protein>
<evidence type="ECO:0000259" key="3">
    <source>
        <dbReference type="Pfam" id="PF14962"/>
    </source>
</evidence>
<name>A0A3Q0HNG3_ALLSI</name>
<dbReference type="InterPro" id="IPR032773">
    <property type="entry name" value="MGARP_N"/>
</dbReference>
<feature type="compositionally biased region" description="Basic and acidic residues" evidence="1">
    <location>
        <begin position="125"/>
        <end position="141"/>
    </location>
</feature>
<proteinExistence type="predicted"/>
<dbReference type="GeneID" id="102373851"/>
<dbReference type="GO" id="GO:0008089">
    <property type="term" value="P:anterograde axonal transport"/>
    <property type="evidence" value="ECO:0007669"/>
    <property type="project" value="InterPro"/>
</dbReference>
<keyword evidence="2" id="KW-1133">Transmembrane helix</keyword>
<feature type="compositionally biased region" description="Basic and acidic residues" evidence="1">
    <location>
        <begin position="223"/>
        <end position="236"/>
    </location>
</feature>
<organism evidence="4 5">
    <name type="scientific">Alligator sinensis</name>
    <name type="common">Chinese alligator</name>
    <dbReference type="NCBI Taxonomy" id="38654"/>
    <lineage>
        <taxon>Eukaryota</taxon>
        <taxon>Metazoa</taxon>
        <taxon>Chordata</taxon>
        <taxon>Craniata</taxon>
        <taxon>Vertebrata</taxon>
        <taxon>Euteleostomi</taxon>
        <taxon>Archelosauria</taxon>
        <taxon>Archosauria</taxon>
        <taxon>Crocodylia</taxon>
        <taxon>Alligatoridae</taxon>
        <taxon>Alligatorinae</taxon>
        <taxon>Alligator</taxon>
    </lineage>
</organism>
<dbReference type="STRING" id="38654.A0A3Q0HNG3"/>
<dbReference type="AlphaFoldDB" id="A0A3Q0HNG3"/>
<feature type="compositionally biased region" description="Low complexity" evidence="1">
    <location>
        <begin position="145"/>
        <end position="163"/>
    </location>
</feature>
<keyword evidence="2" id="KW-0812">Transmembrane</keyword>
<feature type="transmembrane region" description="Helical" evidence="2">
    <location>
        <begin position="44"/>
        <end position="63"/>
    </location>
</feature>
<gene>
    <name evidence="5" type="primary">LOC102373851</name>
</gene>
<feature type="compositionally biased region" description="Polar residues" evidence="1">
    <location>
        <begin position="205"/>
        <end position="222"/>
    </location>
</feature>
<evidence type="ECO:0000313" key="4">
    <source>
        <dbReference type="Proteomes" id="UP000189705"/>
    </source>
</evidence>
<reference evidence="5" key="1">
    <citation type="submission" date="2025-08" db="UniProtKB">
        <authorList>
            <consortium name="RefSeq"/>
        </authorList>
    </citation>
    <scope>IDENTIFICATION</scope>
</reference>
<dbReference type="PANTHER" id="PTHR22910:SF6">
    <property type="entry name" value="PROTEIN MGARP"/>
    <property type="match status" value="1"/>
</dbReference>
<dbReference type="RefSeq" id="XP_025072033.1">
    <property type="nucleotide sequence ID" value="XM_025216248.1"/>
</dbReference>
<sequence>MLAARLARAPTALRASVALRARAPLRQMSSGSTASGSIGWSSVLYVASGLASIGGLYYAYGLVTSSRDRYNERLRFSEEARERELKAYPQTKSNEEDSAEVTEAKEETVAVAAEEVEAAPADGPTEQKEVAMETEGEKELPGADASLAVEAAQQEAAASLEAAPMQETAGDVLDAAASPASAHEQKLENMQEEIDSSAQERPDASPTNQETVAEGSGQASEVSTERKASEDVSKDS</sequence>
<dbReference type="InParanoid" id="A0A3Q0HNG3"/>
<evidence type="ECO:0000313" key="5">
    <source>
        <dbReference type="RefSeq" id="XP_025072033.1"/>
    </source>
</evidence>
<feature type="domain" description="Protein MGARP N-terminal" evidence="3">
    <location>
        <begin position="15"/>
        <end position="182"/>
    </location>
</feature>
<dbReference type="GO" id="GO:1904115">
    <property type="term" value="C:axon cytoplasm"/>
    <property type="evidence" value="ECO:0007669"/>
    <property type="project" value="GOC"/>
</dbReference>
<dbReference type="InterPro" id="IPR026093">
    <property type="entry name" value="MGARP"/>
</dbReference>
<dbReference type="Proteomes" id="UP000189705">
    <property type="component" value="Unplaced"/>
</dbReference>
<evidence type="ECO:0000256" key="1">
    <source>
        <dbReference type="SAM" id="MobiDB-lite"/>
    </source>
</evidence>
<dbReference type="GO" id="GO:0005741">
    <property type="term" value="C:mitochondrial outer membrane"/>
    <property type="evidence" value="ECO:0007669"/>
    <property type="project" value="TreeGrafter"/>
</dbReference>
<accession>A0A3Q0HNG3</accession>
<evidence type="ECO:0000256" key="2">
    <source>
        <dbReference type="SAM" id="Phobius"/>
    </source>
</evidence>
<keyword evidence="4" id="KW-1185">Reference proteome</keyword>
<keyword evidence="2" id="KW-0472">Membrane</keyword>
<dbReference type="Pfam" id="PF14962">
    <property type="entry name" value="AIF-MLS"/>
    <property type="match status" value="1"/>
</dbReference>
<dbReference type="PANTHER" id="PTHR22910">
    <property type="entry name" value="PROTEIN MGARP"/>
    <property type="match status" value="1"/>
</dbReference>